<dbReference type="Proteomes" id="UP000007115">
    <property type="component" value="Unassembled WGS sequence"/>
</dbReference>
<feature type="region of interest" description="Disordered" evidence="1">
    <location>
        <begin position="17"/>
        <end position="36"/>
    </location>
</feature>
<name>G9MX77_HYPVG</name>
<comment type="caution">
    <text evidence="2">The sequence shown here is derived from an EMBL/GenBank/DDBJ whole genome shotgun (WGS) entry which is preliminary data.</text>
</comment>
<feature type="region of interest" description="Disordered" evidence="1">
    <location>
        <begin position="55"/>
        <end position="89"/>
    </location>
</feature>
<evidence type="ECO:0000256" key="1">
    <source>
        <dbReference type="SAM" id="MobiDB-lite"/>
    </source>
</evidence>
<dbReference type="GeneID" id="25791771"/>
<dbReference type="InParanoid" id="G9MX77"/>
<reference evidence="2 3" key="1">
    <citation type="journal article" date="2011" name="Genome Biol.">
        <title>Comparative genome sequence analysis underscores mycoparasitism as the ancestral life style of Trichoderma.</title>
        <authorList>
            <person name="Kubicek C.P."/>
            <person name="Herrera-Estrella A."/>
            <person name="Seidl-Seiboth V."/>
            <person name="Martinez D.A."/>
            <person name="Druzhinina I.S."/>
            <person name="Thon M."/>
            <person name="Zeilinger S."/>
            <person name="Casas-Flores S."/>
            <person name="Horwitz B.A."/>
            <person name="Mukherjee P.K."/>
            <person name="Mukherjee M."/>
            <person name="Kredics L."/>
            <person name="Alcaraz L.D."/>
            <person name="Aerts A."/>
            <person name="Antal Z."/>
            <person name="Atanasova L."/>
            <person name="Cervantes-Badillo M.G."/>
            <person name="Challacombe J."/>
            <person name="Chertkov O."/>
            <person name="McCluskey K."/>
            <person name="Coulpier F."/>
            <person name="Deshpande N."/>
            <person name="von Doehren H."/>
            <person name="Ebbole D.J."/>
            <person name="Esquivel-Naranjo E.U."/>
            <person name="Fekete E."/>
            <person name="Flipphi M."/>
            <person name="Glaser F."/>
            <person name="Gomez-Rodriguez E.Y."/>
            <person name="Gruber S."/>
            <person name="Han C."/>
            <person name="Henrissat B."/>
            <person name="Hermosa R."/>
            <person name="Hernandez-Onate M."/>
            <person name="Karaffa L."/>
            <person name="Kosti I."/>
            <person name="Le Crom S."/>
            <person name="Lindquist E."/>
            <person name="Lucas S."/>
            <person name="Luebeck M."/>
            <person name="Luebeck P.S."/>
            <person name="Margeot A."/>
            <person name="Metz B."/>
            <person name="Misra M."/>
            <person name="Nevalainen H."/>
            <person name="Omann M."/>
            <person name="Packer N."/>
            <person name="Perrone G."/>
            <person name="Uresti-Rivera E.E."/>
            <person name="Salamov A."/>
            <person name="Schmoll M."/>
            <person name="Seiboth B."/>
            <person name="Shapiro H."/>
            <person name="Sukno S."/>
            <person name="Tamayo-Ramos J.A."/>
            <person name="Tisch D."/>
            <person name="Wiest A."/>
            <person name="Wilkinson H.H."/>
            <person name="Zhang M."/>
            <person name="Coutinho P.M."/>
            <person name="Kenerley C.M."/>
            <person name="Monte E."/>
            <person name="Baker S.E."/>
            <person name="Grigoriev I.V."/>
        </authorList>
    </citation>
    <scope>NUCLEOTIDE SEQUENCE [LARGE SCALE GENOMIC DNA]</scope>
    <source>
        <strain evidence="3">Gv29-8 / FGSC 10586</strain>
    </source>
</reference>
<dbReference type="EMBL" id="ABDF02000076">
    <property type="protein sequence ID" value="EHK21009.1"/>
    <property type="molecule type" value="Genomic_DNA"/>
</dbReference>
<accession>G9MX77</accession>
<protein>
    <submittedName>
        <fullName evidence="2">Uncharacterized protein</fullName>
    </submittedName>
</protein>
<evidence type="ECO:0000313" key="2">
    <source>
        <dbReference type="EMBL" id="EHK21009.1"/>
    </source>
</evidence>
<evidence type="ECO:0000313" key="3">
    <source>
        <dbReference type="Proteomes" id="UP000007115"/>
    </source>
</evidence>
<dbReference type="AlphaFoldDB" id="G9MX77"/>
<organism evidence="2 3">
    <name type="scientific">Hypocrea virens (strain Gv29-8 / FGSC 10586)</name>
    <name type="common">Gliocladium virens</name>
    <name type="synonym">Trichoderma virens</name>
    <dbReference type="NCBI Taxonomy" id="413071"/>
    <lineage>
        <taxon>Eukaryota</taxon>
        <taxon>Fungi</taxon>
        <taxon>Dikarya</taxon>
        <taxon>Ascomycota</taxon>
        <taxon>Pezizomycotina</taxon>
        <taxon>Sordariomycetes</taxon>
        <taxon>Hypocreomycetidae</taxon>
        <taxon>Hypocreales</taxon>
        <taxon>Hypocreaceae</taxon>
        <taxon>Trichoderma</taxon>
    </lineage>
</organism>
<proteinExistence type="predicted"/>
<dbReference type="HOGENOM" id="CLU_1917331_0_0_1"/>
<dbReference type="VEuPathDB" id="FungiDB:TRIVIDRAFT_223475"/>
<dbReference type="RefSeq" id="XP_013955202.1">
    <property type="nucleotide sequence ID" value="XM_014099727.1"/>
</dbReference>
<dbReference type="OrthoDB" id="10265508at2759"/>
<keyword evidence="3" id="KW-1185">Reference proteome</keyword>
<sequence>MAIESRLRSRPRRICASREQVGSDQGEMATKSPQGMVRESALLQAEGGARWADTNANEHATNGAGGKQARRARWAGEDKQTLGGKGRLSSTAVSCGGNWGGGLAVFPRLLLLLRRCRKGTLAARPYWALGGL</sequence>
<gene>
    <name evidence="2" type="ORF">TRIVIDRAFT_223475</name>
</gene>